<feature type="chain" id="PRO_5021433558" description="Ice-binding protein C-terminal domain-containing protein" evidence="1">
    <location>
        <begin position="21"/>
        <end position="220"/>
    </location>
</feature>
<name>A0A4Y4CYF4_ZOORA</name>
<organism evidence="3 4">
    <name type="scientific">Zoogloea ramigera</name>
    <dbReference type="NCBI Taxonomy" id="350"/>
    <lineage>
        <taxon>Bacteria</taxon>
        <taxon>Pseudomonadati</taxon>
        <taxon>Pseudomonadota</taxon>
        <taxon>Betaproteobacteria</taxon>
        <taxon>Rhodocyclales</taxon>
        <taxon>Zoogloeaceae</taxon>
        <taxon>Zoogloea</taxon>
    </lineage>
</organism>
<dbReference type="NCBIfam" id="TIGR01167">
    <property type="entry name" value="LPXTG_anchor"/>
    <property type="match status" value="1"/>
</dbReference>
<dbReference type="AlphaFoldDB" id="A0A4Y4CYF4"/>
<feature type="signal peptide" evidence="1">
    <location>
        <begin position="1"/>
        <end position="20"/>
    </location>
</feature>
<evidence type="ECO:0000313" key="3">
    <source>
        <dbReference type="EMBL" id="GEC97152.1"/>
    </source>
</evidence>
<dbReference type="InterPro" id="IPR013424">
    <property type="entry name" value="Ice-binding_C"/>
</dbReference>
<reference evidence="3 4" key="1">
    <citation type="submission" date="2019-06" db="EMBL/GenBank/DDBJ databases">
        <title>Whole genome shotgun sequence of Zoogloea ramigera NBRC 15342.</title>
        <authorList>
            <person name="Hosoyama A."/>
            <person name="Uohara A."/>
            <person name="Ohji S."/>
            <person name="Ichikawa N."/>
        </authorList>
    </citation>
    <scope>NUCLEOTIDE SEQUENCE [LARGE SCALE GENOMIC DNA]</scope>
    <source>
        <strain evidence="3 4">NBRC 15342</strain>
    </source>
</reference>
<dbReference type="NCBIfam" id="NF038127">
    <property type="entry name" value="FDP_fam"/>
    <property type="match status" value="1"/>
</dbReference>
<accession>A0A4Y4CYF4</accession>
<keyword evidence="1" id="KW-0732">Signal</keyword>
<dbReference type="OrthoDB" id="8759333at2"/>
<keyword evidence="4" id="KW-1185">Reference proteome</keyword>
<evidence type="ECO:0000313" key="4">
    <source>
        <dbReference type="Proteomes" id="UP000318422"/>
    </source>
</evidence>
<gene>
    <name evidence="3" type="ORF">ZRA01_32250</name>
</gene>
<evidence type="ECO:0000256" key="1">
    <source>
        <dbReference type="SAM" id="SignalP"/>
    </source>
</evidence>
<proteinExistence type="predicted"/>
<dbReference type="EMBL" id="BJNV01000068">
    <property type="protein sequence ID" value="GEC97152.1"/>
    <property type="molecule type" value="Genomic_DNA"/>
</dbReference>
<evidence type="ECO:0000259" key="2">
    <source>
        <dbReference type="Pfam" id="PF07589"/>
    </source>
</evidence>
<dbReference type="NCBIfam" id="TIGR02595">
    <property type="entry name" value="PEP_CTERM"/>
    <property type="match status" value="1"/>
</dbReference>
<dbReference type="Pfam" id="PF07589">
    <property type="entry name" value="PEP-CTERM"/>
    <property type="match status" value="1"/>
</dbReference>
<protein>
    <recommendedName>
        <fullName evidence="2">Ice-binding protein C-terminal domain-containing protein</fullName>
    </recommendedName>
</protein>
<dbReference type="RefSeq" id="WP_141354196.1">
    <property type="nucleotide sequence ID" value="NZ_BJNV01000068.1"/>
</dbReference>
<comment type="caution">
    <text evidence="3">The sequence shown here is derived from an EMBL/GenBank/DDBJ whole genome shotgun (WGS) entry which is preliminary data.</text>
</comment>
<dbReference type="Proteomes" id="UP000318422">
    <property type="component" value="Unassembled WGS sequence"/>
</dbReference>
<feature type="domain" description="Ice-binding protein C-terminal" evidence="2">
    <location>
        <begin position="196"/>
        <end position="218"/>
    </location>
</feature>
<sequence length="220" mass="23418">MIKKALVTAGLSLAALSATAGTVDGQIYARYDATGTQIGSTVDHLRFTVGTNGIVKIDILSWESDPVSDAPSDVNGDGEIAFLDTYLYLFRDDGNLDSADYIAHNDDSDGTYADGSIWRTDSYLELNLAAGNYLLAIGAYDLGMDEAILRENRDNFYPIRCDIAGPDCTSTATASDHGDYRVSFSSNVSLTGDGKVPEPAALGMLGLGLAGLALWRRKKA</sequence>